<protein>
    <submittedName>
        <fullName evidence="1">Uncharacterized protein</fullName>
    </submittedName>
</protein>
<dbReference type="Proteomes" id="UP000237246">
    <property type="component" value="Unassembled WGS sequence"/>
</dbReference>
<keyword evidence="2" id="KW-1185">Reference proteome</keyword>
<organism evidence="1 2">
    <name type="scientific">Bambusicola thoracicus</name>
    <name type="common">Chinese bamboo-partridge</name>
    <name type="synonym">Perdix thoracica</name>
    <dbReference type="NCBI Taxonomy" id="9083"/>
    <lineage>
        <taxon>Eukaryota</taxon>
        <taxon>Metazoa</taxon>
        <taxon>Chordata</taxon>
        <taxon>Craniata</taxon>
        <taxon>Vertebrata</taxon>
        <taxon>Euteleostomi</taxon>
        <taxon>Archelosauria</taxon>
        <taxon>Archosauria</taxon>
        <taxon>Dinosauria</taxon>
        <taxon>Saurischia</taxon>
        <taxon>Theropoda</taxon>
        <taxon>Coelurosauria</taxon>
        <taxon>Aves</taxon>
        <taxon>Neognathae</taxon>
        <taxon>Galloanserae</taxon>
        <taxon>Galliformes</taxon>
        <taxon>Phasianidae</taxon>
        <taxon>Perdicinae</taxon>
        <taxon>Bambusicola</taxon>
    </lineage>
</organism>
<evidence type="ECO:0000313" key="1">
    <source>
        <dbReference type="EMBL" id="POI23498.1"/>
    </source>
</evidence>
<dbReference type="EMBL" id="PPHD01048554">
    <property type="protein sequence ID" value="POI23498.1"/>
    <property type="molecule type" value="Genomic_DNA"/>
</dbReference>
<sequence>MVCGGADCVQTRGGDLQAAPSALRYSAVLRDLSLSSRGCFPLPLAEHGRQLEKPQSVLLGCIRSL</sequence>
<dbReference type="AlphaFoldDB" id="A0A2P4SHC9"/>
<evidence type="ECO:0000313" key="2">
    <source>
        <dbReference type="Proteomes" id="UP000237246"/>
    </source>
</evidence>
<comment type="caution">
    <text evidence="1">The sequence shown here is derived from an EMBL/GenBank/DDBJ whole genome shotgun (WGS) entry which is preliminary data.</text>
</comment>
<proteinExistence type="predicted"/>
<name>A0A2P4SHC9_BAMTH</name>
<gene>
    <name evidence="1" type="ORF">CIB84_012754</name>
</gene>
<accession>A0A2P4SHC9</accession>
<reference evidence="1 2" key="1">
    <citation type="submission" date="2018-01" db="EMBL/GenBank/DDBJ databases">
        <title>Comparison of the Chinese Bamboo Partridge and Red Junglefowl genome sequences highlights the importance of demography in genome evolution.</title>
        <authorList>
            <person name="Tiley G.P."/>
            <person name="Kimball R.T."/>
            <person name="Braun E.L."/>
            <person name="Burleigh J.G."/>
        </authorList>
    </citation>
    <scope>NUCLEOTIDE SEQUENCE [LARGE SCALE GENOMIC DNA]</scope>
    <source>
        <strain evidence="1">RTK389</strain>
        <tissue evidence="1">Blood</tissue>
    </source>
</reference>